<dbReference type="Pfam" id="PF00581">
    <property type="entry name" value="Rhodanese"/>
    <property type="match status" value="1"/>
</dbReference>
<protein>
    <submittedName>
        <fullName evidence="2">Rhodanese-related sulfurtransferase</fullName>
    </submittedName>
</protein>
<feature type="domain" description="Rhodanese" evidence="1">
    <location>
        <begin position="16"/>
        <end position="102"/>
    </location>
</feature>
<evidence type="ECO:0000259" key="1">
    <source>
        <dbReference type="PROSITE" id="PS50206"/>
    </source>
</evidence>
<evidence type="ECO:0000313" key="3">
    <source>
        <dbReference type="Proteomes" id="UP000246635"/>
    </source>
</evidence>
<organism evidence="2 3">
    <name type="scientific">Paenibacillus cellulosilyticus</name>
    <dbReference type="NCBI Taxonomy" id="375489"/>
    <lineage>
        <taxon>Bacteria</taxon>
        <taxon>Bacillati</taxon>
        <taxon>Bacillota</taxon>
        <taxon>Bacilli</taxon>
        <taxon>Bacillales</taxon>
        <taxon>Paenibacillaceae</taxon>
        <taxon>Paenibacillus</taxon>
    </lineage>
</organism>
<dbReference type="EMBL" id="QGTQ01000003">
    <property type="protein sequence ID" value="PWW06493.1"/>
    <property type="molecule type" value="Genomic_DNA"/>
</dbReference>
<dbReference type="PANTHER" id="PTHR43031:SF17">
    <property type="entry name" value="SULFURTRANSFERASE YTWF-RELATED"/>
    <property type="match status" value="1"/>
</dbReference>
<evidence type="ECO:0000313" key="2">
    <source>
        <dbReference type="EMBL" id="PWW06493.1"/>
    </source>
</evidence>
<dbReference type="InterPro" id="IPR001763">
    <property type="entry name" value="Rhodanese-like_dom"/>
</dbReference>
<dbReference type="GO" id="GO:0016740">
    <property type="term" value="F:transferase activity"/>
    <property type="evidence" value="ECO:0007669"/>
    <property type="project" value="UniProtKB-KW"/>
</dbReference>
<dbReference type="OrthoDB" id="9800872at2"/>
<reference evidence="2 3" key="1">
    <citation type="submission" date="2018-05" db="EMBL/GenBank/DDBJ databases">
        <title>Genomic Encyclopedia of Type Strains, Phase III (KMG-III): the genomes of soil and plant-associated and newly described type strains.</title>
        <authorList>
            <person name="Whitman W."/>
        </authorList>
    </citation>
    <scope>NUCLEOTIDE SEQUENCE [LARGE SCALE GENOMIC DNA]</scope>
    <source>
        <strain evidence="2 3">CECT 5696</strain>
    </source>
</reference>
<dbReference type="SMART" id="SM00450">
    <property type="entry name" value="RHOD"/>
    <property type="match status" value="1"/>
</dbReference>
<comment type="caution">
    <text evidence="2">The sequence shown here is derived from an EMBL/GenBank/DDBJ whole genome shotgun (WGS) entry which is preliminary data.</text>
</comment>
<dbReference type="SUPFAM" id="SSF52821">
    <property type="entry name" value="Rhodanese/Cell cycle control phosphatase"/>
    <property type="match status" value="1"/>
</dbReference>
<dbReference type="PANTHER" id="PTHR43031">
    <property type="entry name" value="FAD-DEPENDENT OXIDOREDUCTASE"/>
    <property type="match status" value="1"/>
</dbReference>
<dbReference type="CDD" id="cd00158">
    <property type="entry name" value="RHOD"/>
    <property type="match status" value="1"/>
</dbReference>
<dbReference type="InterPro" id="IPR050229">
    <property type="entry name" value="GlpE_sulfurtransferase"/>
</dbReference>
<dbReference type="PROSITE" id="PS50206">
    <property type="entry name" value="RHODANESE_3"/>
    <property type="match status" value="1"/>
</dbReference>
<dbReference type="RefSeq" id="WP_110043164.1">
    <property type="nucleotide sequence ID" value="NZ_CP054612.1"/>
</dbReference>
<dbReference type="AlphaFoldDB" id="A0A2V2YXX5"/>
<accession>A0A2V2YXX5</accession>
<gene>
    <name evidence="2" type="ORF">DFQ01_103396</name>
</gene>
<keyword evidence="2" id="KW-0808">Transferase</keyword>
<dbReference type="Proteomes" id="UP000246635">
    <property type="component" value="Unassembled WGS sequence"/>
</dbReference>
<sequence>MYTEISTDELLSRLEQGEKLYLIDVREPDEWADGHVAEAISIPLSQLQARVGELASNGEEPFILMCRSGNRSSRACDYLAALGYEVVNVAGGMLNWNGKVVTGE</sequence>
<proteinExistence type="predicted"/>
<dbReference type="Gene3D" id="3.40.250.10">
    <property type="entry name" value="Rhodanese-like domain"/>
    <property type="match status" value="1"/>
</dbReference>
<keyword evidence="3" id="KW-1185">Reference proteome</keyword>
<dbReference type="InterPro" id="IPR036873">
    <property type="entry name" value="Rhodanese-like_dom_sf"/>
</dbReference>
<name>A0A2V2YXX5_9BACL</name>